<reference evidence="1" key="1">
    <citation type="submission" date="2021-04" db="EMBL/GenBank/DDBJ databases">
        <authorList>
            <person name="Tunstrom K."/>
        </authorList>
    </citation>
    <scope>NUCLEOTIDE SEQUENCE</scope>
</reference>
<organism evidence="1 2">
    <name type="scientific">Parnassius apollo</name>
    <name type="common">Apollo butterfly</name>
    <name type="synonym">Papilio apollo</name>
    <dbReference type="NCBI Taxonomy" id="110799"/>
    <lineage>
        <taxon>Eukaryota</taxon>
        <taxon>Metazoa</taxon>
        <taxon>Ecdysozoa</taxon>
        <taxon>Arthropoda</taxon>
        <taxon>Hexapoda</taxon>
        <taxon>Insecta</taxon>
        <taxon>Pterygota</taxon>
        <taxon>Neoptera</taxon>
        <taxon>Endopterygota</taxon>
        <taxon>Lepidoptera</taxon>
        <taxon>Glossata</taxon>
        <taxon>Ditrysia</taxon>
        <taxon>Papilionoidea</taxon>
        <taxon>Papilionidae</taxon>
        <taxon>Parnassiinae</taxon>
        <taxon>Parnassini</taxon>
        <taxon>Parnassius</taxon>
        <taxon>Parnassius</taxon>
    </lineage>
</organism>
<dbReference type="AlphaFoldDB" id="A0A8S3XT21"/>
<accession>A0A8S3XT21</accession>
<sequence>MNVSTVGIDSIQTIDIPDYAASSTPSPSLSQECNSTVDPRSEIVLPPGKATICELSKPHPQVSVAPIVVSQESTKTSENIIHSEVCSTITLEPETVSLKASSTLEPDATNNNIMHPLKSDALLPGTSKIHADMWTVMTHRIRNLDVQTFITVP</sequence>
<keyword evidence="2" id="KW-1185">Reference proteome</keyword>
<gene>
    <name evidence="1" type="ORF">PAPOLLO_LOCUS21731</name>
</gene>
<dbReference type="Proteomes" id="UP000691718">
    <property type="component" value="Unassembled WGS sequence"/>
</dbReference>
<name>A0A8S3XT21_PARAO</name>
<protein>
    <submittedName>
        <fullName evidence="1">(apollo) hypothetical protein</fullName>
    </submittedName>
</protein>
<evidence type="ECO:0000313" key="1">
    <source>
        <dbReference type="EMBL" id="CAG5039899.1"/>
    </source>
</evidence>
<proteinExistence type="predicted"/>
<evidence type="ECO:0000313" key="2">
    <source>
        <dbReference type="Proteomes" id="UP000691718"/>
    </source>
</evidence>
<comment type="caution">
    <text evidence="1">The sequence shown here is derived from an EMBL/GenBank/DDBJ whole genome shotgun (WGS) entry which is preliminary data.</text>
</comment>
<dbReference type="EMBL" id="CAJQZP010001342">
    <property type="protein sequence ID" value="CAG5039899.1"/>
    <property type="molecule type" value="Genomic_DNA"/>
</dbReference>